<evidence type="ECO:0000313" key="13">
    <source>
        <dbReference type="Proteomes" id="UP000262917"/>
    </source>
</evidence>
<dbReference type="InterPro" id="IPR045628">
    <property type="entry name" value="Lhr_WH_dom"/>
</dbReference>
<gene>
    <name evidence="12" type="ORF">D0Y53_09950</name>
</gene>
<evidence type="ECO:0000259" key="11">
    <source>
        <dbReference type="PROSITE" id="PS51194"/>
    </source>
</evidence>
<dbReference type="GO" id="GO:0005524">
    <property type="term" value="F:ATP binding"/>
    <property type="evidence" value="ECO:0007669"/>
    <property type="project" value="UniProtKB-KW"/>
</dbReference>
<dbReference type="GO" id="GO:0003677">
    <property type="term" value="F:DNA binding"/>
    <property type="evidence" value="ECO:0007669"/>
    <property type="project" value="UniProtKB-KW"/>
</dbReference>
<dbReference type="GO" id="GO:0016887">
    <property type="term" value="F:ATP hydrolysis activity"/>
    <property type="evidence" value="ECO:0007669"/>
    <property type="project" value="TreeGrafter"/>
</dbReference>
<keyword evidence="1" id="KW-0547">Nucleotide-binding</keyword>
<evidence type="ECO:0000256" key="2">
    <source>
        <dbReference type="ARBA" id="ARBA00022763"/>
    </source>
</evidence>
<dbReference type="InterPro" id="IPR027417">
    <property type="entry name" value="P-loop_NTPase"/>
</dbReference>
<dbReference type="PANTHER" id="PTHR47962:SF5">
    <property type="entry name" value="ATP-DEPENDENT HELICASE LHR-RELATED"/>
    <property type="match status" value="1"/>
</dbReference>
<dbReference type="InterPro" id="IPR052511">
    <property type="entry name" value="ATP-dep_Helicase"/>
</dbReference>
<dbReference type="SMART" id="SM00487">
    <property type="entry name" value="DEXDc"/>
    <property type="match status" value="1"/>
</dbReference>
<organism evidence="12 13">
    <name type="scientific">Cognatiluteimonas weifangensis</name>
    <dbReference type="NCBI Taxonomy" id="2303539"/>
    <lineage>
        <taxon>Bacteria</taxon>
        <taxon>Pseudomonadati</taxon>
        <taxon>Pseudomonadota</taxon>
        <taxon>Gammaproteobacteria</taxon>
        <taxon>Lysobacterales</taxon>
        <taxon>Lysobacteraceae</taxon>
        <taxon>Cognatiluteimonas</taxon>
    </lineage>
</organism>
<dbReference type="OrthoDB" id="9815222at2"/>
<keyword evidence="2" id="KW-0227">DNA damage</keyword>
<accession>A0A372DJT9</accession>
<dbReference type="CDD" id="cd18796">
    <property type="entry name" value="SF2_C_LHR"/>
    <property type="match status" value="1"/>
</dbReference>
<evidence type="ECO:0000313" key="12">
    <source>
        <dbReference type="EMBL" id="RFP59823.1"/>
    </source>
</evidence>
<evidence type="ECO:0000256" key="4">
    <source>
        <dbReference type="ARBA" id="ARBA00022806"/>
    </source>
</evidence>
<dbReference type="InterPro" id="IPR014001">
    <property type="entry name" value="Helicase_ATP-bd"/>
</dbReference>
<dbReference type="Gene3D" id="3.40.50.300">
    <property type="entry name" value="P-loop containing nucleotide triphosphate hydrolases"/>
    <property type="match status" value="2"/>
</dbReference>
<comment type="caution">
    <text evidence="12">The sequence shown here is derived from an EMBL/GenBank/DDBJ whole genome shotgun (WGS) entry which is preliminary data.</text>
</comment>
<dbReference type="Pfam" id="PF00270">
    <property type="entry name" value="DEAD"/>
    <property type="match status" value="1"/>
</dbReference>
<evidence type="ECO:0000256" key="9">
    <source>
        <dbReference type="SAM" id="MobiDB-lite"/>
    </source>
</evidence>
<dbReference type="Pfam" id="PF19306">
    <property type="entry name" value="WHD_Lhr"/>
    <property type="match status" value="1"/>
</dbReference>
<evidence type="ECO:0000256" key="3">
    <source>
        <dbReference type="ARBA" id="ARBA00022801"/>
    </source>
</evidence>
<protein>
    <submittedName>
        <fullName evidence="12">DEAD/DEAH box helicase</fullName>
    </submittedName>
</protein>
<reference evidence="12 13" key="1">
    <citation type="submission" date="2018-08" db="EMBL/GenBank/DDBJ databases">
        <title>Lysobacter weifangensis sp. nov., a new member of the family 'Xanthomonadaceae', isolated from soil in a farmland.</title>
        <authorList>
            <person name="Zhao H."/>
        </authorList>
    </citation>
    <scope>NUCLEOTIDE SEQUENCE [LARGE SCALE GENOMIC DNA]</scope>
    <source>
        <strain evidence="12 13">WF-2</strain>
    </source>
</reference>
<dbReference type="Proteomes" id="UP000262917">
    <property type="component" value="Unassembled WGS sequence"/>
</dbReference>
<keyword evidence="7" id="KW-0234">DNA repair</keyword>
<dbReference type="InterPro" id="IPR011545">
    <property type="entry name" value="DEAD/DEAH_box_helicase_dom"/>
</dbReference>
<name>A0A372DJT9_9GAMM</name>
<evidence type="ECO:0000259" key="10">
    <source>
        <dbReference type="PROSITE" id="PS51192"/>
    </source>
</evidence>
<evidence type="ECO:0000256" key="8">
    <source>
        <dbReference type="ARBA" id="ARBA00023235"/>
    </source>
</evidence>
<feature type="region of interest" description="Disordered" evidence="9">
    <location>
        <begin position="1337"/>
        <end position="1370"/>
    </location>
</feature>
<dbReference type="GO" id="GO:0006281">
    <property type="term" value="P:DNA repair"/>
    <property type="evidence" value="ECO:0007669"/>
    <property type="project" value="UniProtKB-KW"/>
</dbReference>
<dbReference type="PROSITE" id="PS51194">
    <property type="entry name" value="HELICASE_CTER"/>
    <property type="match status" value="1"/>
</dbReference>
<dbReference type="InterPro" id="IPR055367">
    <property type="entry name" value="WH4_Lhr"/>
</dbReference>
<dbReference type="Pfam" id="PF23235">
    <property type="entry name" value="WHD_3rd_Lhr"/>
    <property type="match status" value="1"/>
</dbReference>
<dbReference type="PANTHER" id="PTHR47962">
    <property type="entry name" value="ATP-DEPENDENT HELICASE LHR-RELATED-RELATED"/>
    <property type="match status" value="1"/>
</dbReference>
<dbReference type="InterPro" id="IPR055368">
    <property type="entry name" value="WH3_Lhr"/>
</dbReference>
<dbReference type="GO" id="GO:0004386">
    <property type="term" value="F:helicase activity"/>
    <property type="evidence" value="ECO:0007669"/>
    <property type="project" value="UniProtKB-KW"/>
</dbReference>
<dbReference type="Pfam" id="PF00271">
    <property type="entry name" value="Helicase_C"/>
    <property type="match status" value="1"/>
</dbReference>
<dbReference type="SMART" id="SM00490">
    <property type="entry name" value="HELICc"/>
    <property type="match status" value="1"/>
</dbReference>
<evidence type="ECO:0000256" key="1">
    <source>
        <dbReference type="ARBA" id="ARBA00022741"/>
    </source>
</evidence>
<keyword evidence="6" id="KW-0238">DNA-binding</keyword>
<evidence type="ECO:0000256" key="7">
    <source>
        <dbReference type="ARBA" id="ARBA00023204"/>
    </source>
</evidence>
<dbReference type="Pfam" id="PF08494">
    <property type="entry name" value="DEAD_assoc"/>
    <property type="match status" value="1"/>
</dbReference>
<keyword evidence="5" id="KW-0067">ATP-binding</keyword>
<dbReference type="PROSITE" id="PS51192">
    <property type="entry name" value="HELICASE_ATP_BIND_1"/>
    <property type="match status" value="1"/>
</dbReference>
<dbReference type="Pfam" id="PF23234">
    <property type="entry name" value="WHD_4th_Lhr"/>
    <property type="match status" value="1"/>
</dbReference>
<dbReference type="InterPro" id="IPR001650">
    <property type="entry name" value="Helicase_C-like"/>
</dbReference>
<evidence type="ECO:0000256" key="5">
    <source>
        <dbReference type="ARBA" id="ARBA00022840"/>
    </source>
</evidence>
<dbReference type="CDD" id="cd17922">
    <property type="entry name" value="DEXHc_LHR-like"/>
    <property type="match status" value="1"/>
</dbReference>
<keyword evidence="3" id="KW-0378">Hydrolase</keyword>
<keyword evidence="4 12" id="KW-0347">Helicase</keyword>
<dbReference type="EMBL" id="QVPD01000010">
    <property type="protein sequence ID" value="RFP59823.1"/>
    <property type="molecule type" value="Genomic_DNA"/>
</dbReference>
<feature type="domain" description="Helicase ATP-binding" evidence="10">
    <location>
        <begin position="58"/>
        <end position="252"/>
    </location>
</feature>
<dbReference type="InterPro" id="IPR013701">
    <property type="entry name" value="Lhr-like_DEAD/DEAH_assoc"/>
</dbReference>
<proteinExistence type="predicted"/>
<sequence length="1540" mass="166239">MTPQLRLAFGIHPAPGGRHDNPAMPSPAPPLEDFHPAVAAWFARAFPGGPTRAQAQAWPAIRSGRHTLVAAPTGSGKTLTAFLAAIDALVREGLAQGLADATRVLYVSPLKALSNDIHLNLEAPLAGIRAELARLGLPDVEIRTAVRTGDTPQAERAALRRTPPHILVTTPESLYVLLGSDSGRAMLGSVRTVIVDEIHAVAASKRGSHLALSLERLEALCGTRLTRIGLSATQKPIDEVARFLVGAGNLVRRGLMDPHPIPLPQVGEGESAPCGNRSGNDADSGASMADCAIVDIGYDRARDLALELPPVPLQAVMSNEQWELVYARLAELVAAHRTTLVFVNTRRMAERAARHLGERLGKEHVAAHHGSLAKELRLDAEQRLKAGTLRVLVATASLELGIDIGEVDLVCQLGSPRSIAAFLQRVGRSGHSVGGVPKGRLFPSSRDDLVECAALLDCVRRGELDALTIPRAPLDVLAQQIVAEVASTEWSEDALYDWLRRAWPYRDLARADFDAVVRMLADGYATRRGPRGSYLHRDAVHGRLRGRAGGRMTAVMSGGTIPDTGDYAVLLEPQSIAIGSVNEDFAVESLAGDVFQLGNASYRILRIETGRVRVEDAQGQPPNIPFWLGEAPGRSDELSLGVSRLREEIAARLPQGEDAALAWLLGTLGLDAAAARQLVDYCARQLAETGVLPTQRRIVLERFFDESGGTQLVIHTPYGSRLNRAWGLALRKRFCRKFNFELQAAATENAIVLSLSTSHSFPLIEVAGYLHAASAEHILVQALLDAPLFGVRWRWNATTALALPRFVGGRKVAPQLQRMKSEDLLATVFPDQVACLENIVGEREIPEHPLVAQTLDDCLHEAMDSDGWLALLRRIETGAVEVVACDLTAPSPFAAEALNARPYAFLDDAPLEERRTQAVMSRRYADAGSAGDLGRLDPDAIAQVRAQAWPQARTADEMHDALMGLGCVSAREALARPGWAQLLQALAADHRATRIDVGASLWFAAERLPQAQALYPQARSTPAIAAPAEFAQQSWSREAALVELLRARLGGLGPVAAGALAETLALPQLDVDLALAQLEGEGYAMRGRFSGGGAEEWCERSLLARIHRATLGRLRQEIQPVAAHEFMRFLFDWQRVTRATRVSGPEALAGVLAQLEGFEAPAGAWESELLPARVSDYSLPWLDELCTAGRIAWTRLRGSPATADGGSGCNAPVRTTPVALLPRRQLALWTRATAGERAEPPALSSRAQKVADHLRAHGASFFDELATGTHLLHAELEDALAELVARGRVHCDSFAGLRALLLPPSRRPSAFHRRGRRAALSGIEDAGRWTLTPAFSALSGDSGPSADPRPQRARPDARTGGVPQPATRPDPEAIEHIARTLLRRYGVVGWRLLEREAAWLPPWRELLRVYHRLEARGEIRGGRFVAGLSGEQFALPEAVAALRRVRRQAPDGELLVLSASDPLNLVGTVLPGSKVPRLAGARVLYRDGLALAALVAGQIEWLAPLPPDEERVARGMLLREPHAHAADAAPSPEARIQARP</sequence>
<keyword evidence="8" id="KW-0413">Isomerase</keyword>
<keyword evidence="13" id="KW-1185">Reference proteome</keyword>
<evidence type="ECO:0000256" key="6">
    <source>
        <dbReference type="ARBA" id="ARBA00023125"/>
    </source>
</evidence>
<dbReference type="SUPFAM" id="SSF52540">
    <property type="entry name" value="P-loop containing nucleoside triphosphate hydrolases"/>
    <property type="match status" value="1"/>
</dbReference>
<feature type="domain" description="Helicase C-terminal" evidence="11">
    <location>
        <begin position="328"/>
        <end position="480"/>
    </location>
</feature>